<evidence type="ECO:0000313" key="2">
    <source>
        <dbReference type="EMBL" id="SCM59631.1"/>
    </source>
</evidence>
<proteinExistence type="predicted"/>
<name>A0A1G4GAY0_9BACT</name>
<feature type="domain" description="Alpha-L-glutamate ligase-related protein ATP-grasp" evidence="1">
    <location>
        <begin position="54"/>
        <end position="304"/>
    </location>
</feature>
<keyword evidence="3" id="KW-1185">Reference proteome</keyword>
<accession>A0A1G4GAY0</accession>
<dbReference type="Pfam" id="PF14397">
    <property type="entry name" value="ATPgrasp_ST"/>
    <property type="match status" value="1"/>
</dbReference>
<reference evidence="2 3" key="1">
    <citation type="submission" date="2016-08" db="EMBL/GenBank/DDBJ databases">
        <authorList>
            <person name="Seilhamer J.J."/>
        </authorList>
    </citation>
    <scope>NUCLEOTIDE SEQUENCE [LARGE SCALE GENOMIC DNA]</scope>
    <source>
        <strain evidence="2">ING2-E5A</strain>
    </source>
</reference>
<protein>
    <recommendedName>
        <fullName evidence="1">Alpha-L-glutamate ligase-related protein ATP-grasp domain-containing protein</fullName>
    </recommendedName>
</protein>
<dbReference type="KEGG" id="pmuc:ING2E5A_2836"/>
<dbReference type="EMBL" id="LT608328">
    <property type="protein sequence ID" value="SCM59631.1"/>
    <property type="molecule type" value="Genomic_DNA"/>
</dbReference>
<dbReference type="RefSeq" id="WP_071137888.1">
    <property type="nucleotide sequence ID" value="NZ_LT608328.1"/>
</dbReference>
<dbReference type="InterPro" id="IPR039523">
    <property type="entry name" value="RimK-rel_E_lig_ATP-grasp"/>
</dbReference>
<evidence type="ECO:0000313" key="3">
    <source>
        <dbReference type="Proteomes" id="UP000178485"/>
    </source>
</evidence>
<organism evidence="2 3">
    <name type="scientific">Petrimonas mucosa</name>
    <dbReference type="NCBI Taxonomy" id="1642646"/>
    <lineage>
        <taxon>Bacteria</taxon>
        <taxon>Pseudomonadati</taxon>
        <taxon>Bacteroidota</taxon>
        <taxon>Bacteroidia</taxon>
        <taxon>Bacteroidales</taxon>
        <taxon>Dysgonomonadaceae</taxon>
        <taxon>Petrimonas</taxon>
    </lineage>
</organism>
<sequence length="318" mass="36646">MGINKQTLNKNYFIFGFDRKSKNDFKEYVPWLTFTHARNKNNQLPKKPVYDFNNDVCLVRDKFVFEAYCRSIGINTPLNIGLVNKGKFYSISEKSYKTIESITELNISAFCKKNISYGGGMNRNIFKLMINDGSIYINNELSDLKNLIAIFGNDHWIIQHSIKNQTEAYARFHPHSINTTRIVTVQHKGEVKVLCAFFRMGVNGRHTDNWSSGGILCGIDINDGKLEKWGLFKPGYGTKSLYHPNSEIVFEGYKLPDWEEMVQYVKKAHSLFYGIHSIGWDVVVTDDGITLIEGNDNWDTIDAQFYKGAKKSFDKYFK</sequence>
<dbReference type="Proteomes" id="UP000178485">
    <property type="component" value="Chromosome i"/>
</dbReference>
<dbReference type="AlphaFoldDB" id="A0A1G4GAY0"/>
<gene>
    <name evidence="2" type="ORF">ING2E5A_2836</name>
</gene>
<dbReference type="STRING" id="1642646.ING2E5A_2836"/>
<evidence type="ECO:0000259" key="1">
    <source>
        <dbReference type="Pfam" id="PF14397"/>
    </source>
</evidence>